<dbReference type="PROSITE" id="PS51668">
    <property type="entry name" value="TSAA_2"/>
    <property type="match status" value="1"/>
</dbReference>
<dbReference type="Pfam" id="PF01980">
    <property type="entry name" value="TrmO_N"/>
    <property type="match status" value="2"/>
</dbReference>
<feature type="region of interest" description="Disordered" evidence="3">
    <location>
        <begin position="175"/>
        <end position="221"/>
    </location>
</feature>
<dbReference type="InterPro" id="IPR023370">
    <property type="entry name" value="TrmO-like_N"/>
</dbReference>
<dbReference type="EMBL" id="HBHR01013804">
    <property type="protein sequence ID" value="CAD9865075.1"/>
    <property type="molecule type" value="Transcribed_RNA"/>
</dbReference>
<evidence type="ECO:0000313" key="5">
    <source>
        <dbReference type="EMBL" id="CAD9865061.1"/>
    </source>
</evidence>
<evidence type="ECO:0000259" key="4">
    <source>
        <dbReference type="PROSITE" id="PS51668"/>
    </source>
</evidence>
<dbReference type="AlphaFoldDB" id="A0A6U1NSP7"/>
<evidence type="ECO:0000313" key="6">
    <source>
        <dbReference type="EMBL" id="CAD9865075.1"/>
    </source>
</evidence>
<feature type="compositionally biased region" description="Basic and acidic residues" evidence="3">
    <location>
        <begin position="175"/>
        <end position="191"/>
    </location>
</feature>
<dbReference type="InterPro" id="IPR040372">
    <property type="entry name" value="YaeB-like"/>
</dbReference>
<feature type="domain" description="TsaA-like" evidence="4">
    <location>
        <begin position="84"/>
        <end position="269"/>
    </location>
</feature>
<gene>
    <name evidence="5" type="ORF">FJAP1339_LOCUS6805</name>
    <name evidence="6" type="ORF">FJAP1339_LOCUS6812</name>
</gene>
<feature type="region of interest" description="Disordered" evidence="3">
    <location>
        <begin position="286"/>
        <end position="320"/>
    </location>
</feature>
<dbReference type="PANTHER" id="PTHR12818:SF0">
    <property type="entry name" value="TRNA (ADENINE(37)-N6)-METHYLTRANSFERASE"/>
    <property type="match status" value="1"/>
</dbReference>
<proteinExistence type="inferred from homology"/>
<dbReference type="EMBL" id="HBHR01013793">
    <property type="protein sequence ID" value="CAD9865061.1"/>
    <property type="molecule type" value="Transcribed_RNA"/>
</dbReference>
<accession>A0A6U1NSP7</accession>
<feature type="compositionally biased region" description="Basic and acidic residues" evidence="3">
    <location>
        <begin position="310"/>
        <end position="320"/>
    </location>
</feature>
<dbReference type="SUPFAM" id="SSF118196">
    <property type="entry name" value="YaeB-like"/>
    <property type="match status" value="2"/>
</dbReference>
<dbReference type="CDD" id="cd09281">
    <property type="entry name" value="UPF0066"/>
    <property type="match status" value="1"/>
</dbReference>
<dbReference type="InterPro" id="IPR036413">
    <property type="entry name" value="YaeB-like_sf"/>
</dbReference>
<keyword evidence="1" id="KW-0949">S-adenosyl-L-methionine</keyword>
<name>A0A6U1NSP7_9STRA</name>
<evidence type="ECO:0000256" key="2">
    <source>
        <dbReference type="ARBA" id="ARBA00033753"/>
    </source>
</evidence>
<evidence type="ECO:0000256" key="1">
    <source>
        <dbReference type="ARBA" id="ARBA00022691"/>
    </source>
</evidence>
<reference evidence="6" key="1">
    <citation type="submission" date="2021-01" db="EMBL/GenBank/DDBJ databases">
        <authorList>
            <person name="Corre E."/>
            <person name="Pelletier E."/>
            <person name="Niang G."/>
            <person name="Scheremetjew M."/>
            <person name="Finn R."/>
            <person name="Kale V."/>
            <person name="Holt S."/>
            <person name="Cochrane G."/>
            <person name="Meng A."/>
            <person name="Brown T."/>
            <person name="Cohen L."/>
        </authorList>
    </citation>
    <scope>NUCLEOTIDE SEQUENCE</scope>
    <source>
        <strain evidence="6">CCMP1661</strain>
    </source>
</reference>
<dbReference type="InterPro" id="IPR036414">
    <property type="entry name" value="YaeB_N_sf"/>
</dbReference>
<comment type="similarity">
    <text evidence="2">Belongs to the tRNA methyltransferase O family.</text>
</comment>
<sequence length="320" mass="35889">MAVLTSPARLLLAGISMVALRAQALLMTYGWNIHASLKPVSLQIRYMSSGNEPELGMNAKRRRSRKKPQQFYTEKFESPEKITFEAIAVVRSPYKERFGTPRQPVVVDGTLGNKAQIASLVFKDDQRIRQALYDLEEFEYCWIISHFHLNKGWRPMVRPPRNSGTVQLQQVIKEKNTADSNGIREQEDHTTADGGSEGEADQGPADQPRKGLFSTRSPHRPNQIGLSACQIHSVDPKKGILNVIGHDMLDGTPILDVKPYVPYCDAFPNARAGWLDEIDREHIAGPDHLGYWPPPQRLQGEDETAQTLGESKEAEQPEGK</sequence>
<dbReference type="PANTHER" id="PTHR12818">
    <property type="entry name" value="TRNA (ADENINE(37)-N6)-METHYLTRANSFERASE"/>
    <property type="match status" value="1"/>
</dbReference>
<evidence type="ECO:0000256" key="3">
    <source>
        <dbReference type="SAM" id="MobiDB-lite"/>
    </source>
</evidence>
<protein>
    <recommendedName>
        <fullName evidence="4">TsaA-like domain-containing protein</fullName>
    </recommendedName>
</protein>
<organism evidence="6">
    <name type="scientific">Fibrocapsa japonica</name>
    <dbReference type="NCBI Taxonomy" id="94617"/>
    <lineage>
        <taxon>Eukaryota</taxon>
        <taxon>Sar</taxon>
        <taxon>Stramenopiles</taxon>
        <taxon>Ochrophyta</taxon>
        <taxon>Raphidophyceae</taxon>
        <taxon>Chattonellales</taxon>
        <taxon>Chattonellaceae</taxon>
        <taxon>Fibrocapsa</taxon>
    </lineage>
</organism>
<dbReference type="Gene3D" id="2.40.30.70">
    <property type="entry name" value="YaeB-like"/>
    <property type="match status" value="2"/>
</dbReference>